<reference evidence="1 2" key="1">
    <citation type="journal article" date="2023" name="Genome Announc.">
        <title>Pan-Genome Analyses of the Genus Cohnella and Proposal of the Novel Species Cohnella silvisoli sp. nov., Isolated from Forest Soil.</title>
        <authorList>
            <person name="Wang C."/>
            <person name="Mao L."/>
            <person name="Bao G."/>
            <person name="Zhu H."/>
        </authorList>
    </citation>
    <scope>NUCLEOTIDE SEQUENCE [LARGE SCALE GENOMIC DNA]</scope>
    <source>
        <strain evidence="1 2">NL03-T5-1</strain>
    </source>
</reference>
<name>A0ABV1L0B4_9BACL</name>
<keyword evidence="2" id="KW-1185">Reference proteome</keyword>
<dbReference type="RefSeq" id="WP_232188880.1">
    <property type="nucleotide sequence ID" value="NZ_JAIOAP010000016.1"/>
</dbReference>
<accession>A0ABV1L0B4</accession>
<sequence>MLTNVLREEALNIGGSVIPVSFGDRRIAEVFKEVPSDGQVGAAALVDMQLEGGGRLVWSPLPLELNERIEPLARLYEYVLGVAGYSRELEWISGGGLPGVYGRLLRFKDGALFVFVSEYAVDANIEVRDTRSGKRYSFLLAQERSVLFAVNAEGSLLSVYRPHETIVHIDE</sequence>
<gene>
    <name evidence="1" type="ORF">QJS35_25350</name>
</gene>
<comment type="caution">
    <text evidence="1">The sequence shown here is derived from an EMBL/GenBank/DDBJ whole genome shotgun (WGS) entry which is preliminary data.</text>
</comment>
<dbReference type="EMBL" id="JASKHM010000017">
    <property type="protein sequence ID" value="MEQ4485712.1"/>
    <property type="molecule type" value="Genomic_DNA"/>
</dbReference>
<organism evidence="1 2">
    <name type="scientific">Cohnella silvisoli</name>
    <dbReference type="NCBI Taxonomy" id="2873699"/>
    <lineage>
        <taxon>Bacteria</taxon>
        <taxon>Bacillati</taxon>
        <taxon>Bacillota</taxon>
        <taxon>Bacilli</taxon>
        <taxon>Bacillales</taxon>
        <taxon>Paenibacillaceae</taxon>
        <taxon>Cohnella</taxon>
    </lineage>
</organism>
<evidence type="ECO:0000313" key="2">
    <source>
        <dbReference type="Proteomes" id="UP001493487"/>
    </source>
</evidence>
<evidence type="ECO:0000313" key="1">
    <source>
        <dbReference type="EMBL" id="MEQ4485712.1"/>
    </source>
</evidence>
<dbReference type="Proteomes" id="UP001493487">
    <property type="component" value="Unassembled WGS sequence"/>
</dbReference>
<protein>
    <submittedName>
        <fullName evidence="1">Uncharacterized protein</fullName>
    </submittedName>
</protein>
<proteinExistence type="predicted"/>